<organism evidence="1 2">
    <name type="scientific">Necator americanus</name>
    <name type="common">Human hookworm</name>
    <dbReference type="NCBI Taxonomy" id="51031"/>
    <lineage>
        <taxon>Eukaryota</taxon>
        <taxon>Metazoa</taxon>
        <taxon>Ecdysozoa</taxon>
        <taxon>Nematoda</taxon>
        <taxon>Chromadorea</taxon>
        <taxon>Rhabditida</taxon>
        <taxon>Rhabditina</taxon>
        <taxon>Rhabditomorpha</taxon>
        <taxon>Strongyloidea</taxon>
        <taxon>Ancylostomatidae</taxon>
        <taxon>Bunostominae</taxon>
        <taxon>Necator</taxon>
    </lineage>
</organism>
<name>A0ABR1DHF3_NECAM</name>
<evidence type="ECO:0000313" key="1">
    <source>
        <dbReference type="EMBL" id="KAK6749370.1"/>
    </source>
</evidence>
<gene>
    <name evidence="1" type="primary">Necator_chrIV.g15074</name>
    <name evidence="1" type="ORF">RB195_001779</name>
</gene>
<protein>
    <submittedName>
        <fullName evidence="1">Uncharacterized protein</fullName>
    </submittedName>
</protein>
<proteinExistence type="predicted"/>
<dbReference type="Proteomes" id="UP001303046">
    <property type="component" value="Unassembled WGS sequence"/>
</dbReference>
<sequence>MKKLYSPPTWKIHGAIEWTVGRLGSCVNTSMLCERFHKTLKHEILEGKANVRANRLLQLLIALTTEVEEERDIMKERELEEGRYKLQQHHKAHTLAVSRYCGQQQLVALAGPGTWEVKDNGNVCVEEQYCPCDEKFNNHCRRKGCGECP</sequence>
<dbReference type="EMBL" id="JAVFWL010000004">
    <property type="protein sequence ID" value="KAK6749370.1"/>
    <property type="molecule type" value="Genomic_DNA"/>
</dbReference>
<evidence type="ECO:0000313" key="2">
    <source>
        <dbReference type="Proteomes" id="UP001303046"/>
    </source>
</evidence>
<accession>A0ABR1DHF3</accession>
<keyword evidence="2" id="KW-1185">Reference proteome</keyword>
<comment type="caution">
    <text evidence="1">The sequence shown here is derived from an EMBL/GenBank/DDBJ whole genome shotgun (WGS) entry which is preliminary data.</text>
</comment>
<reference evidence="1 2" key="1">
    <citation type="submission" date="2023-08" db="EMBL/GenBank/DDBJ databases">
        <title>A Necator americanus chromosomal reference genome.</title>
        <authorList>
            <person name="Ilik V."/>
            <person name="Petrzelkova K.J."/>
            <person name="Pardy F."/>
            <person name="Fuh T."/>
            <person name="Niatou-Singa F.S."/>
            <person name="Gouil Q."/>
            <person name="Baker L."/>
            <person name="Ritchie M.E."/>
            <person name="Jex A.R."/>
            <person name="Gazzola D."/>
            <person name="Li H."/>
            <person name="Toshio Fujiwara R."/>
            <person name="Zhan B."/>
            <person name="Aroian R.V."/>
            <person name="Pafco B."/>
            <person name="Schwarz E.M."/>
        </authorList>
    </citation>
    <scope>NUCLEOTIDE SEQUENCE [LARGE SCALE GENOMIC DNA]</scope>
    <source>
        <strain evidence="1 2">Aroian</strain>
        <tissue evidence="1">Whole animal</tissue>
    </source>
</reference>